<dbReference type="EMBL" id="NCSJ02000533">
    <property type="protein sequence ID" value="RFU24008.1"/>
    <property type="molecule type" value="Genomic_DNA"/>
</dbReference>
<evidence type="ECO:0000259" key="3">
    <source>
        <dbReference type="Pfam" id="PF24809"/>
    </source>
</evidence>
<proteinExistence type="predicted"/>
<dbReference type="OrthoDB" id="7464126at2759"/>
<dbReference type="Pfam" id="PF22939">
    <property type="entry name" value="WHD_GPIID"/>
    <property type="match status" value="1"/>
</dbReference>
<name>A0A3E2GSM2_SCYLI</name>
<dbReference type="PANTHER" id="PTHR10039">
    <property type="entry name" value="AMELOGENIN"/>
    <property type="match status" value="1"/>
</dbReference>
<reference evidence="5 6" key="1">
    <citation type="submission" date="2018-05" db="EMBL/GenBank/DDBJ databases">
        <title>Draft genome sequence of Scytalidium lignicola DSM 105466, a ubiquitous saprotrophic fungus.</title>
        <authorList>
            <person name="Buettner E."/>
            <person name="Gebauer A.M."/>
            <person name="Hofrichter M."/>
            <person name="Liers C."/>
            <person name="Kellner H."/>
        </authorList>
    </citation>
    <scope>NUCLEOTIDE SEQUENCE [LARGE SCALE GENOMIC DNA]</scope>
    <source>
        <strain evidence="5 6">DSM 105466</strain>
    </source>
</reference>
<dbReference type="STRING" id="5539.A0A3E2GSM2"/>
<keyword evidence="6" id="KW-1185">Reference proteome</keyword>
<dbReference type="Pfam" id="PF24809">
    <property type="entry name" value="DUF7708"/>
    <property type="match status" value="1"/>
</dbReference>
<dbReference type="PANTHER" id="PTHR10039:SF14">
    <property type="entry name" value="NACHT DOMAIN-CONTAINING PROTEIN"/>
    <property type="match status" value="1"/>
</dbReference>
<dbReference type="Pfam" id="PF24883">
    <property type="entry name" value="NPHP3_N"/>
    <property type="match status" value="1"/>
</dbReference>
<evidence type="ECO:0000259" key="2">
    <source>
        <dbReference type="Pfam" id="PF22939"/>
    </source>
</evidence>
<feature type="non-terminal residue" evidence="5">
    <location>
        <position position="1"/>
    </location>
</feature>
<comment type="caution">
    <text evidence="5">The sequence shown here is derived from an EMBL/GenBank/DDBJ whole genome shotgun (WGS) entry which is preliminary data.</text>
</comment>
<dbReference type="OMA" id="EWITHAN"/>
<dbReference type="Proteomes" id="UP000258309">
    <property type="component" value="Unassembled WGS sequence"/>
</dbReference>
<dbReference type="InterPro" id="IPR054471">
    <property type="entry name" value="GPIID_WHD"/>
</dbReference>
<gene>
    <name evidence="5" type="ORF">B7463_g12335</name>
</gene>
<feature type="domain" description="DUF7708" evidence="3">
    <location>
        <begin position="64"/>
        <end position="189"/>
    </location>
</feature>
<evidence type="ECO:0000259" key="4">
    <source>
        <dbReference type="Pfam" id="PF24883"/>
    </source>
</evidence>
<accession>A0A3E2GSM2</accession>
<feature type="non-terminal residue" evidence="5">
    <location>
        <position position="812"/>
    </location>
</feature>
<dbReference type="InterPro" id="IPR056884">
    <property type="entry name" value="NPHP3-like_N"/>
</dbReference>
<sequence length="812" mass="94271">MANPQTVIAEAFEKLKRSISEEDAHNFASTELKDVWSAVREIDSKQRKRLSAQNLRRIEPLLRGIEKYTKIIEVLCNGTPYMPYVWAPIKLMLEIAIHHRDVFGALLSAYADIGDALPRFDRYKKAFDDHPEFQHALAAVYTGILDFHQRAYKFLRRRAWHVIFLSLWKDFGSQFDCIIDSLKKQRDFLDIEAASFDIVEAKELRTKTKDDIQRRQKQELERLQENEKNTRISQLQHSIAWLSIDEKIQETEYEKLSKKRHDGTCEWIANEPQLKSWIKDDAKRRCLWLNGKPGSGKLSFQDPGNICYQILTIIVLQILRQHPDISTLIANEFVYRGLSCGMAQLRILVPQLLEIIAYIRIVVDGIDECSKEHQKAILKELQAVCTDLTHCKLPQISLDGRQEVNWDIRSFVKYKITKLRTSDQNLLDRIESVLVGKANGMFLWVKLVIDELKYCYSDAALEQAATSLPKGLKAAYGRILDRIMDPNNSTNAKYMAIRILGWIACSYRMLKSYELLDGITFDASILTLTPKTKIRKEILDLCRPLIEEGSNGTVDFVHFSAKEYVLEEEYQEKRPFIWRENAHLDISFSCVTYLNSSFSLLPENSTEAQRAAIIVRGFHGLQTYAHIFWYRHVLAYCGLLGQHQRQFSSELLAQLQLLLRFRKDGRAHILTPKTRIERHASENPTLEALNPWPDVKRLISDVLVFRAKMNQKDASDKSPEKLLFESCEMDPTHFSSIRYHYQQTTESLLNDNALVNFPEINEKDHQAFRDKYGASAFVNDVTPLLDDFDFDYFLRNDGRDKFTFNFDDIKAE</sequence>
<keyword evidence="1" id="KW-0677">Repeat</keyword>
<evidence type="ECO:0000256" key="1">
    <source>
        <dbReference type="ARBA" id="ARBA00022737"/>
    </source>
</evidence>
<feature type="domain" description="Nephrocystin 3-like N-terminal" evidence="4">
    <location>
        <begin position="263"/>
        <end position="297"/>
    </location>
</feature>
<feature type="domain" description="GPI inositol-deacylase winged helix" evidence="2">
    <location>
        <begin position="489"/>
        <end position="571"/>
    </location>
</feature>
<organism evidence="5 6">
    <name type="scientific">Scytalidium lignicola</name>
    <name type="common">Hyphomycete</name>
    <dbReference type="NCBI Taxonomy" id="5539"/>
    <lineage>
        <taxon>Eukaryota</taxon>
        <taxon>Fungi</taxon>
        <taxon>Dikarya</taxon>
        <taxon>Ascomycota</taxon>
        <taxon>Pezizomycotina</taxon>
        <taxon>Leotiomycetes</taxon>
        <taxon>Leotiomycetes incertae sedis</taxon>
        <taxon>Scytalidium</taxon>
    </lineage>
</organism>
<protein>
    <submittedName>
        <fullName evidence="5">Uncharacterized protein</fullName>
    </submittedName>
</protein>
<evidence type="ECO:0000313" key="5">
    <source>
        <dbReference type="EMBL" id="RFU24008.1"/>
    </source>
</evidence>
<dbReference type="InterPro" id="IPR056125">
    <property type="entry name" value="DUF7708"/>
</dbReference>
<evidence type="ECO:0000313" key="6">
    <source>
        <dbReference type="Proteomes" id="UP000258309"/>
    </source>
</evidence>
<dbReference type="AlphaFoldDB" id="A0A3E2GSM2"/>